<organism evidence="1 2">
    <name type="scientific">Rhizophagus irregularis</name>
    <dbReference type="NCBI Taxonomy" id="588596"/>
    <lineage>
        <taxon>Eukaryota</taxon>
        <taxon>Fungi</taxon>
        <taxon>Fungi incertae sedis</taxon>
        <taxon>Mucoromycota</taxon>
        <taxon>Glomeromycotina</taxon>
        <taxon>Glomeromycetes</taxon>
        <taxon>Glomerales</taxon>
        <taxon>Glomeraceae</taxon>
        <taxon>Rhizophagus</taxon>
    </lineage>
</organism>
<name>A0A2N1MAK3_9GLOM</name>
<gene>
    <name evidence="1" type="ORF">RhiirC2_795949</name>
</gene>
<evidence type="ECO:0000313" key="2">
    <source>
        <dbReference type="Proteomes" id="UP000233469"/>
    </source>
</evidence>
<reference evidence="1 2" key="1">
    <citation type="submission" date="2016-04" db="EMBL/GenBank/DDBJ databases">
        <title>Genome analyses suggest a sexual origin of heterokaryosis in a supposedly ancient asexual fungus.</title>
        <authorList>
            <person name="Ropars J."/>
            <person name="Sedzielewska K."/>
            <person name="Noel J."/>
            <person name="Charron P."/>
            <person name="Farinelli L."/>
            <person name="Marton T."/>
            <person name="Kruger M."/>
            <person name="Pelin A."/>
            <person name="Brachmann A."/>
            <person name="Corradi N."/>
        </authorList>
    </citation>
    <scope>NUCLEOTIDE SEQUENCE [LARGE SCALE GENOMIC DNA]</scope>
    <source>
        <strain evidence="1 2">C2</strain>
    </source>
</reference>
<protein>
    <submittedName>
        <fullName evidence="1">Uncharacterized protein</fullName>
    </submittedName>
</protein>
<proteinExistence type="predicted"/>
<dbReference type="Proteomes" id="UP000233469">
    <property type="component" value="Unassembled WGS sequence"/>
</dbReference>
<accession>A0A2N1MAK3</accession>
<dbReference type="AlphaFoldDB" id="A0A2N1MAK3"/>
<comment type="caution">
    <text evidence="1">The sequence shown here is derived from an EMBL/GenBank/DDBJ whole genome shotgun (WGS) entry which is preliminary data.</text>
</comment>
<dbReference type="EMBL" id="LLXL01003455">
    <property type="protein sequence ID" value="PKK58671.1"/>
    <property type="molecule type" value="Genomic_DNA"/>
</dbReference>
<reference evidence="1 2" key="2">
    <citation type="submission" date="2017-10" db="EMBL/GenBank/DDBJ databases">
        <title>Extensive intraspecific genome diversity in a model arbuscular mycorrhizal fungus.</title>
        <authorList>
            <person name="Chen E.C.H."/>
            <person name="Morin E."/>
            <person name="Baudet D."/>
            <person name="Noel J."/>
            <person name="Ndikumana S."/>
            <person name="Charron P."/>
            <person name="St-Onge C."/>
            <person name="Giorgi J."/>
            <person name="Grigoriev I.V."/>
            <person name="Roux C."/>
            <person name="Martin F.M."/>
            <person name="Corradi N."/>
        </authorList>
    </citation>
    <scope>NUCLEOTIDE SEQUENCE [LARGE SCALE GENOMIC DNA]</scope>
    <source>
        <strain evidence="1 2">C2</strain>
    </source>
</reference>
<evidence type="ECO:0000313" key="1">
    <source>
        <dbReference type="EMBL" id="PKK58671.1"/>
    </source>
</evidence>
<sequence>MAIIVTFGEVGNVLTFLLPFFVLVLQDSETENVPVLQDFETENFRCSRSVNSLDYTWNKLTLDY</sequence>